<dbReference type="Proteomes" id="UP001595711">
    <property type="component" value="Unassembled WGS sequence"/>
</dbReference>
<comment type="caution">
    <text evidence="3">The sequence shown here is derived from an EMBL/GenBank/DDBJ whole genome shotgun (WGS) entry which is preliminary data.</text>
</comment>
<reference evidence="4" key="1">
    <citation type="journal article" date="2019" name="Int. J. Syst. Evol. Microbiol.">
        <title>The Global Catalogue of Microorganisms (GCM) 10K type strain sequencing project: providing services to taxonomists for standard genome sequencing and annotation.</title>
        <authorList>
            <consortium name="The Broad Institute Genomics Platform"/>
            <consortium name="The Broad Institute Genome Sequencing Center for Infectious Disease"/>
            <person name="Wu L."/>
            <person name="Ma J."/>
        </authorList>
    </citation>
    <scope>NUCLEOTIDE SEQUENCE [LARGE SCALE GENOMIC DNA]</scope>
    <source>
        <strain evidence="4">KCTC 42182</strain>
    </source>
</reference>
<feature type="signal peptide" evidence="2">
    <location>
        <begin position="1"/>
        <end position="25"/>
    </location>
</feature>
<keyword evidence="2" id="KW-0732">Signal</keyword>
<name>A0ABV7VAN1_9PROT</name>
<evidence type="ECO:0000256" key="2">
    <source>
        <dbReference type="SAM" id="SignalP"/>
    </source>
</evidence>
<feature type="chain" id="PRO_5047381323" evidence="2">
    <location>
        <begin position="26"/>
        <end position="139"/>
    </location>
</feature>
<evidence type="ECO:0000256" key="1">
    <source>
        <dbReference type="SAM" id="MobiDB-lite"/>
    </source>
</evidence>
<sequence length="139" mass="15284">MRRRSGPVSGAAAVLLLLAAPAALAQQGPGIPNITPGIVTDDAQACISVANLTEYNWPISIRREGRARSTVGVKPREVMRYCAPDRLKPGEHIIVTLRSSWVPLGECKLRNRGTMEIYRRPDPNMDSGERTDVKCYEGR</sequence>
<dbReference type="RefSeq" id="WP_379720570.1">
    <property type="nucleotide sequence ID" value="NZ_JBHRYJ010000001.1"/>
</dbReference>
<protein>
    <submittedName>
        <fullName evidence="3">Uncharacterized protein</fullName>
    </submittedName>
</protein>
<evidence type="ECO:0000313" key="3">
    <source>
        <dbReference type="EMBL" id="MFC3674147.1"/>
    </source>
</evidence>
<organism evidence="3 4">
    <name type="scientific">Ferrovibrio xuzhouensis</name>
    <dbReference type="NCBI Taxonomy" id="1576914"/>
    <lineage>
        <taxon>Bacteria</taxon>
        <taxon>Pseudomonadati</taxon>
        <taxon>Pseudomonadota</taxon>
        <taxon>Alphaproteobacteria</taxon>
        <taxon>Rhodospirillales</taxon>
        <taxon>Rhodospirillaceae</taxon>
        <taxon>Ferrovibrio</taxon>
    </lineage>
</organism>
<feature type="region of interest" description="Disordered" evidence="1">
    <location>
        <begin position="120"/>
        <end position="139"/>
    </location>
</feature>
<keyword evidence="4" id="KW-1185">Reference proteome</keyword>
<evidence type="ECO:0000313" key="4">
    <source>
        <dbReference type="Proteomes" id="UP001595711"/>
    </source>
</evidence>
<gene>
    <name evidence="3" type="ORF">ACFOOQ_01250</name>
</gene>
<accession>A0ABV7VAN1</accession>
<dbReference type="EMBL" id="JBHRYJ010000001">
    <property type="protein sequence ID" value="MFC3674147.1"/>
    <property type="molecule type" value="Genomic_DNA"/>
</dbReference>
<proteinExistence type="predicted"/>